<reference evidence="1 2" key="1">
    <citation type="submission" date="2015-01" db="EMBL/GenBank/DDBJ databases">
        <title>Draft genome sequence of Pedobacter sp. NL19 isolated from sludge of an effluent treatment pond in an abandoned uranium mine.</title>
        <authorList>
            <person name="Santos T."/>
            <person name="Caetano T."/>
            <person name="Covas C."/>
            <person name="Cruz A."/>
            <person name="Mendo S."/>
        </authorList>
    </citation>
    <scope>NUCLEOTIDE SEQUENCE [LARGE SCALE GENOMIC DNA]</scope>
    <source>
        <strain evidence="1 2">NL19</strain>
    </source>
</reference>
<comment type="caution">
    <text evidence="1">The sequence shown here is derived from an EMBL/GenBank/DDBJ whole genome shotgun (WGS) entry which is preliminary data.</text>
</comment>
<accession>A0A0D0GPM9</accession>
<organism evidence="1 2">
    <name type="scientific">Pedobacter lusitanus</name>
    <dbReference type="NCBI Taxonomy" id="1503925"/>
    <lineage>
        <taxon>Bacteria</taxon>
        <taxon>Pseudomonadati</taxon>
        <taxon>Bacteroidota</taxon>
        <taxon>Sphingobacteriia</taxon>
        <taxon>Sphingobacteriales</taxon>
        <taxon>Sphingobacteriaceae</taxon>
        <taxon>Pedobacter</taxon>
    </lineage>
</organism>
<dbReference type="AlphaFoldDB" id="A0A0D0GPM9"/>
<sequence>MDNKFSNGRGNLPINIKPSPTVIKGGKLAYETGGYYWYGAKDSTLYTVIRGLSSSQGGDYFKILFTKKFKDSQLLNNNVMLAPQDYYDIFKLGKQTFAVDLEKENTTEGISIDFRGNDMKDGLTTNIPGFSILIRSGLKKDIQNNSNFEITKVEKLKDNLYLIEAKFEVNLFDINEKLYRIKGGFLRISTNMTSPFNMYF</sequence>
<protein>
    <submittedName>
        <fullName evidence="1">Contig61, whole genome shotgun sequence</fullName>
    </submittedName>
</protein>
<gene>
    <name evidence="1" type="ORF">TH53_14580</name>
</gene>
<dbReference type="EMBL" id="JXRA01000061">
    <property type="protein sequence ID" value="KIO76466.1"/>
    <property type="molecule type" value="Genomic_DNA"/>
</dbReference>
<dbReference type="OrthoDB" id="893724at2"/>
<proteinExistence type="predicted"/>
<evidence type="ECO:0000313" key="2">
    <source>
        <dbReference type="Proteomes" id="UP000032049"/>
    </source>
</evidence>
<dbReference type="Proteomes" id="UP000032049">
    <property type="component" value="Unassembled WGS sequence"/>
</dbReference>
<name>A0A0D0GPM9_9SPHI</name>
<keyword evidence="2" id="KW-1185">Reference proteome</keyword>
<evidence type="ECO:0000313" key="1">
    <source>
        <dbReference type="EMBL" id="KIO76466.1"/>
    </source>
</evidence>
<dbReference type="RefSeq" id="WP_041882967.1">
    <property type="nucleotide sequence ID" value="NZ_JXRA01000061.1"/>
</dbReference>